<sequence>MPIHLSVADYDRDWPLLRRLFSDTARLDLFEGPYKNDPACYIVKAAEGGTATVVGASVWFIHSSTQTAVSSNAGPTQRPHVYLVATAAISNSWAARATQLLLQWGVNRADSLGLEVWTYTAASHTEMFRTLGFENIEEILTESESICSMRRPAVPNRVVHDGQYSNTEGFW</sequence>
<dbReference type="AlphaFoldDB" id="A0A6G1IU74"/>
<proteinExistence type="predicted"/>
<gene>
    <name evidence="1" type="ORF">K458DRAFT_391747</name>
</gene>
<evidence type="ECO:0008006" key="3">
    <source>
        <dbReference type="Google" id="ProtNLM"/>
    </source>
</evidence>
<keyword evidence="2" id="KW-1185">Reference proteome</keyword>
<reference evidence="1" key="1">
    <citation type="journal article" date="2020" name="Stud. Mycol.">
        <title>101 Dothideomycetes genomes: a test case for predicting lifestyles and emergence of pathogens.</title>
        <authorList>
            <person name="Haridas S."/>
            <person name="Albert R."/>
            <person name="Binder M."/>
            <person name="Bloem J."/>
            <person name="Labutti K."/>
            <person name="Salamov A."/>
            <person name="Andreopoulos B."/>
            <person name="Baker S."/>
            <person name="Barry K."/>
            <person name="Bills G."/>
            <person name="Bluhm B."/>
            <person name="Cannon C."/>
            <person name="Castanera R."/>
            <person name="Culley D."/>
            <person name="Daum C."/>
            <person name="Ezra D."/>
            <person name="Gonzalez J."/>
            <person name="Henrissat B."/>
            <person name="Kuo A."/>
            <person name="Liang C."/>
            <person name="Lipzen A."/>
            <person name="Lutzoni F."/>
            <person name="Magnuson J."/>
            <person name="Mondo S."/>
            <person name="Nolan M."/>
            <person name="Ohm R."/>
            <person name="Pangilinan J."/>
            <person name="Park H.-J."/>
            <person name="Ramirez L."/>
            <person name="Alfaro M."/>
            <person name="Sun H."/>
            <person name="Tritt A."/>
            <person name="Yoshinaga Y."/>
            <person name="Zwiers L.-H."/>
            <person name="Turgeon B."/>
            <person name="Goodwin S."/>
            <person name="Spatafora J."/>
            <person name="Crous P."/>
            <person name="Grigoriev I."/>
        </authorList>
    </citation>
    <scope>NUCLEOTIDE SEQUENCE</scope>
    <source>
        <strain evidence="1">CBS 122367</strain>
    </source>
</reference>
<name>A0A6G1IU74_9PLEO</name>
<accession>A0A6G1IU74</accession>
<dbReference type="OrthoDB" id="410198at2759"/>
<protein>
    <recommendedName>
        <fullName evidence="3">N-acetyltransferase domain-containing protein</fullName>
    </recommendedName>
</protein>
<dbReference type="Proteomes" id="UP000799291">
    <property type="component" value="Unassembled WGS sequence"/>
</dbReference>
<evidence type="ECO:0000313" key="2">
    <source>
        <dbReference type="Proteomes" id="UP000799291"/>
    </source>
</evidence>
<organism evidence="1 2">
    <name type="scientific">Lentithecium fluviatile CBS 122367</name>
    <dbReference type="NCBI Taxonomy" id="1168545"/>
    <lineage>
        <taxon>Eukaryota</taxon>
        <taxon>Fungi</taxon>
        <taxon>Dikarya</taxon>
        <taxon>Ascomycota</taxon>
        <taxon>Pezizomycotina</taxon>
        <taxon>Dothideomycetes</taxon>
        <taxon>Pleosporomycetidae</taxon>
        <taxon>Pleosporales</taxon>
        <taxon>Massarineae</taxon>
        <taxon>Lentitheciaceae</taxon>
        <taxon>Lentithecium</taxon>
    </lineage>
</organism>
<dbReference type="EMBL" id="MU005590">
    <property type="protein sequence ID" value="KAF2681796.1"/>
    <property type="molecule type" value="Genomic_DNA"/>
</dbReference>
<evidence type="ECO:0000313" key="1">
    <source>
        <dbReference type="EMBL" id="KAF2681796.1"/>
    </source>
</evidence>